<keyword evidence="3" id="KW-1185">Reference proteome</keyword>
<sequence>MDDNADTHSALKLPNIIYRPDLQSRRQRGLFALLAGVGWLIWLYLFLPLSTLLGWAFGSERFQAYVIDGHEHSWSSLMIYAVTVVLAGAALLIWAFYNYRRFRNADRRRPPSPLTTERLATSFGVDEAQVARLQQGRVATLYHDAEGHIIDIEMRSTPHRENGER</sequence>
<keyword evidence="1" id="KW-0812">Transmembrane</keyword>
<organism evidence="2 3">
    <name type="scientific">Chromohalobacter sarecensis</name>
    <dbReference type="NCBI Taxonomy" id="245294"/>
    <lineage>
        <taxon>Bacteria</taxon>
        <taxon>Pseudomonadati</taxon>
        <taxon>Pseudomonadota</taxon>
        <taxon>Gammaproteobacteria</taxon>
        <taxon>Oceanospirillales</taxon>
        <taxon>Halomonadaceae</taxon>
        <taxon>Chromohalobacter</taxon>
    </lineage>
</organism>
<protein>
    <submittedName>
        <fullName evidence="2">Poly-beta-1,6-N-acetyl-D-glucosamine biosynthesis protein PgaD</fullName>
    </submittedName>
</protein>
<name>A0ABV9CZ13_9GAMM</name>
<comment type="caution">
    <text evidence="2">The sequence shown here is derived from an EMBL/GenBank/DDBJ whole genome shotgun (WGS) entry which is preliminary data.</text>
</comment>
<evidence type="ECO:0000313" key="3">
    <source>
        <dbReference type="Proteomes" id="UP001596030"/>
    </source>
</evidence>
<accession>A0ABV9CZ13</accession>
<proteinExistence type="predicted"/>
<dbReference type="Proteomes" id="UP001596030">
    <property type="component" value="Unassembled WGS sequence"/>
</dbReference>
<reference evidence="3" key="1">
    <citation type="journal article" date="2019" name="Int. J. Syst. Evol. Microbiol.">
        <title>The Global Catalogue of Microorganisms (GCM) 10K type strain sequencing project: providing services to taxonomists for standard genome sequencing and annotation.</title>
        <authorList>
            <consortium name="The Broad Institute Genomics Platform"/>
            <consortium name="The Broad Institute Genome Sequencing Center for Infectious Disease"/>
            <person name="Wu L."/>
            <person name="Ma J."/>
        </authorList>
    </citation>
    <scope>NUCLEOTIDE SEQUENCE [LARGE SCALE GENOMIC DNA]</scope>
    <source>
        <strain evidence="3">CGMCC 1.12121</strain>
    </source>
</reference>
<dbReference type="InterPro" id="IPR023829">
    <property type="entry name" value="PGA_PgaD"/>
</dbReference>
<dbReference type="NCBIfam" id="TIGR03940">
    <property type="entry name" value="PGA_PgaD"/>
    <property type="match status" value="1"/>
</dbReference>
<feature type="transmembrane region" description="Helical" evidence="1">
    <location>
        <begin position="29"/>
        <end position="57"/>
    </location>
</feature>
<dbReference type="RefSeq" id="WP_246976078.1">
    <property type="nucleotide sequence ID" value="NZ_JAKGAN010000010.1"/>
</dbReference>
<dbReference type="Pfam" id="PF13994">
    <property type="entry name" value="PgaD"/>
    <property type="match status" value="1"/>
</dbReference>
<dbReference type="EMBL" id="JBHSEU010000009">
    <property type="protein sequence ID" value="MFC4538018.1"/>
    <property type="molecule type" value="Genomic_DNA"/>
</dbReference>
<gene>
    <name evidence="2" type="primary">pgaD</name>
    <name evidence="2" type="ORF">ACFO0U_04370</name>
</gene>
<keyword evidence="1" id="KW-0472">Membrane</keyword>
<evidence type="ECO:0000256" key="1">
    <source>
        <dbReference type="SAM" id="Phobius"/>
    </source>
</evidence>
<feature type="transmembrane region" description="Helical" evidence="1">
    <location>
        <begin position="77"/>
        <end position="99"/>
    </location>
</feature>
<evidence type="ECO:0000313" key="2">
    <source>
        <dbReference type="EMBL" id="MFC4538018.1"/>
    </source>
</evidence>
<keyword evidence="1" id="KW-1133">Transmembrane helix</keyword>